<dbReference type="GO" id="GO:0033897">
    <property type="term" value="F:ribonuclease T2 activity"/>
    <property type="evidence" value="ECO:0007669"/>
    <property type="project" value="UniProtKB-EC"/>
</dbReference>
<keyword evidence="4" id="KW-0255">Endonuclease</keyword>
<keyword evidence="6" id="KW-0539">Nucleus</keyword>
<dbReference type="GO" id="GO:0000981">
    <property type="term" value="F:DNA-binding transcription factor activity, RNA polymerase II-specific"/>
    <property type="evidence" value="ECO:0007669"/>
    <property type="project" value="InterPro"/>
</dbReference>
<evidence type="ECO:0000256" key="6">
    <source>
        <dbReference type="ARBA" id="ARBA00023242"/>
    </source>
</evidence>
<evidence type="ECO:0000259" key="10">
    <source>
        <dbReference type="PROSITE" id="PS50048"/>
    </source>
</evidence>
<keyword evidence="4" id="KW-0540">Nuclease</keyword>
<feature type="compositionally biased region" description="Pro residues" evidence="9">
    <location>
        <begin position="962"/>
        <end position="972"/>
    </location>
</feature>
<sequence>MASSLRSIFSQVGNLLSQLPLALTSAPAPAGVTNNVVPYEPLSGAPSCPIDGPVSCHNNTPVAGDTCCFVHPGGRMLLTQFWDTHVHAGGAEEDWTLHGLWPDLCDGTYDQFCHMTPSYSNITEVLHHHGQHELVKFMDRYWLANAGPNSNLWAHEFNKHGTCINTLAPACYEPPPSPRSSLSAAAYAPGVEVVDYFTRATGLFAQLDTYHALEAAGIVPHRSRHYPLDDIQAALERFSGGRVVLRCSGRRNILHEAWYVYFVKGSLQTGDFVPAQDSGREKDAGNCVPWVRYPPKKGKGWELALAAAAAAASLASLGDSVDWCTAVGRDKLVQECSKSNKPMYDEAKDPAIVPKDEERRPRSIAMTAAVKRACDACHRRKVKCDGVNPCRNCASSQLSCTYNAIPQKKGPKGSRAKVISELRETQRQTSLSAKVQSRITGISNTPPSPTLAPTPGLLTPEMAKDCVDFFFAHMYSNMPILQRQRLEQQAMYVDNNLDTYCLLTSLCAFVMLQPGMGIPGGDPYGLDTMPGANIVSATLLTEETCRVRKAYEYLDSPSFNSLCTSYFLYCCYFGLDMHDRAWYHLREATTLVHMVSMNKEQSYLQYDGIEAARRRRLYWLLFVTERAYALRHNRPLSLQASINLPSVNDDPADPLVHQISNYLSLVNLFRPFDDTFLALWNKTRGECSQTLVQALQKQLRDSLPPYLTELPAQMSEMPMNQQWLKNLHWHLSVANGNGNDTVISYPYPIDIGRDLMPMVSHLPRNLGLLGLGLIEKLYGITYSFNEYLSMQQVPRDPFTRGPRQILHEILNVTTMLRSGDYRLLPLLLCKITEDLPRMVNPMLQNAPESTNMRDVDIFDGFGNAGMAQPAVFNEEYDTKFGLQQHSRMEEMSNDSGSSSGSGPSNNEAASPYVSSPSMMSPNVEVPHSLPRGYNNMPEMMSPMVGTPVPSLGGQGHVSHGQPQPPPPPPPPQQQQQQPPQHPSQHQRQQAQVSSFQGLATQIQPIGSGMTQQANLNLATQDLGVSQGLNPAFGPGNMQALPGPMTPIPAMNGSAMMARQQQQLPQQTRLQPQPPPPQFLYLYGRNQGK</sequence>
<dbReference type="GO" id="GO:0003723">
    <property type="term" value="F:RNA binding"/>
    <property type="evidence" value="ECO:0007669"/>
    <property type="project" value="InterPro"/>
</dbReference>
<dbReference type="InterPro" id="IPR036864">
    <property type="entry name" value="Zn2-C6_fun-type_DNA-bd_sf"/>
</dbReference>
<dbReference type="SUPFAM" id="SSF57701">
    <property type="entry name" value="Zn2/Cys6 DNA-binding domain"/>
    <property type="match status" value="1"/>
</dbReference>
<dbReference type="GO" id="GO:0008270">
    <property type="term" value="F:zinc ion binding"/>
    <property type="evidence" value="ECO:0007669"/>
    <property type="project" value="InterPro"/>
</dbReference>
<evidence type="ECO:0000256" key="1">
    <source>
        <dbReference type="ARBA" id="ARBA00007469"/>
    </source>
</evidence>
<dbReference type="PROSITE" id="PS50048">
    <property type="entry name" value="ZN2_CY6_FUNGAL_2"/>
    <property type="match status" value="1"/>
</dbReference>
<feature type="domain" description="Zn(2)-C6 fungal-type" evidence="10">
    <location>
        <begin position="373"/>
        <end position="402"/>
    </location>
</feature>
<comment type="caution">
    <text evidence="11">The sequence shown here is derived from an EMBL/GenBank/DDBJ whole genome shotgun (WGS) entry which is preliminary data.</text>
</comment>
<dbReference type="Pfam" id="PF00172">
    <property type="entry name" value="Zn_clus"/>
    <property type="match status" value="1"/>
</dbReference>
<dbReference type="CDD" id="cd12148">
    <property type="entry name" value="fungal_TF_MHR"/>
    <property type="match status" value="1"/>
</dbReference>
<protein>
    <recommendedName>
        <fullName evidence="2">ribonuclease T2</fullName>
        <ecNumber evidence="2">4.6.1.19</ecNumber>
    </recommendedName>
</protein>
<feature type="region of interest" description="Disordered" evidence="9">
    <location>
        <begin position="1040"/>
        <end position="1088"/>
    </location>
</feature>
<dbReference type="PROSITE" id="PS00530">
    <property type="entry name" value="RNASE_T2_1"/>
    <property type="match status" value="1"/>
</dbReference>
<feature type="active site" evidence="7">
    <location>
        <position position="156"/>
    </location>
</feature>
<dbReference type="InterPro" id="IPR001138">
    <property type="entry name" value="Zn2Cys6_DnaBD"/>
</dbReference>
<feature type="active site" evidence="7">
    <location>
        <position position="160"/>
    </location>
</feature>
<dbReference type="EMBL" id="JAQQPM010000003">
    <property type="protein sequence ID" value="KAK2069442.1"/>
    <property type="molecule type" value="Genomic_DNA"/>
</dbReference>
<dbReference type="InterPro" id="IPR050797">
    <property type="entry name" value="Carb_Metab_Trans_Reg"/>
</dbReference>
<reference evidence="11" key="1">
    <citation type="journal article" date="2023" name="Mol. Plant Microbe Interact.">
        <title>Elucidating the Obligate Nature and Biological Capacity of an Invasive Fungal Corn Pathogen.</title>
        <authorList>
            <person name="MacCready J.S."/>
            <person name="Roggenkamp E.M."/>
            <person name="Gdanetz K."/>
            <person name="Chilvers M.I."/>
        </authorList>
    </citation>
    <scope>NUCLEOTIDE SEQUENCE</scope>
    <source>
        <strain evidence="11">PM02</strain>
    </source>
</reference>
<evidence type="ECO:0000313" key="12">
    <source>
        <dbReference type="Proteomes" id="UP001217918"/>
    </source>
</evidence>
<dbReference type="SMART" id="SM00906">
    <property type="entry name" value="Fungal_trans"/>
    <property type="match status" value="1"/>
</dbReference>
<dbReference type="PROSITE" id="PS00531">
    <property type="entry name" value="RNASE_T2_2"/>
    <property type="match status" value="1"/>
</dbReference>
<dbReference type="Pfam" id="PF00445">
    <property type="entry name" value="Ribonuclease_T2"/>
    <property type="match status" value="1"/>
</dbReference>
<evidence type="ECO:0000256" key="7">
    <source>
        <dbReference type="PIRSR" id="PIRSR633697-1"/>
    </source>
</evidence>
<evidence type="ECO:0000313" key="11">
    <source>
        <dbReference type="EMBL" id="KAK2069442.1"/>
    </source>
</evidence>
<dbReference type="InterPro" id="IPR007219">
    <property type="entry name" value="XnlR_reg_dom"/>
</dbReference>
<name>A0AAD9I365_9PEZI</name>
<dbReference type="SMART" id="SM00066">
    <property type="entry name" value="GAL4"/>
    <property type="match status" value="1"/>
</dbReference>
<accession>A0AAD9I365</accession>
<dbReference type="GO" id="GO:0006351">
    <property type="term" value="P:DNA-templated transcription"/>
    <property type="evidence" value="ECO:0007669"/>
    <property type="project" value="InterPro"/>
</dbReference>
<keyword evidence="4" id="KW-0378">Hydrolase</keyword>
<keyword evidence="5" id="KW-1015">Disulfide bond</keyword>
<dbReference type="Gene3D" id="4.10.240.10">
    <property type="entry name" value="Zn(2)-C6 fungal-type DNA-binding domain"/>
    <property type="match status" value="1"/>
</dbReference>
<dbReference type="CDD" id="cd01061">
    <property type="entry name" value="RNase_T2_euk"/>
    <property type="match status" value="1"/>
</dbReference>
<evidence type="ECO:0000256" key="9">
    <source>
        <dbReference type="SAM" id="MobiDB-lite"/>
    </source>
</evidence>
<feature type="active site" evidence="7">
    <location>
        <position position="98"/>
    </location>
</feature>
<dbReference type="SUPFAM" id="SSF55895">
    <property type="entry name" value="Ribonuclease Rh-like"/>
    <property type="match status" value="1"/>
</dbReference>
<feature type="compositionally biased region" description="Polar residues" evidence="9">
    <location>
        <begin position="427"/>
        <end position="444"/>
    </location>
</feature>
<feature type="compositionally biased region" description="Low complexity" evidence="9">
    <location>
        <begin position="973"/>
        <end position="994"/>
    </location>
</feature>
<dbReference type="Gene3D" id="3.90.730.10">
    <property type="entry name" value="Ribonuclease T2-like"/>
    <property type="match status" value="1"/>
</dbReference>
<keyword evidence="3" id="KW-0479">Metal-binding</keyword>
<gene>
    <name evidence="11" type="ORF">P8C59_004024</name>
</gene>
<proteinExistence type="inferred from homology"/>
<feature type="compositionally biased region" description="Low complexity" evidence="9">
    <location>
        <begin position="893"/>
        <end position="926"/>
    </location>
</feature>
<feature type="compositionally biased region" description="Low complexity" evidence="9">
    <location>
        <begin position="1058"/>
        <end position="1070"/>
    </location>
</feature>
<dbReference type="Proteomes" id="UP001217918">
    <property type="component" value="Unassembled WGS sequence"/>
</dbReference>
<dbReference type="PANTHER" id="PTHR31668:SF20">
    <property type="entry name" value="ZN(II)2CYS6 TRANSCRIPTION FACTOR (EUROFUNG)"/>
    <property type="match status" value="1"/>
</dbReference>
<evidence type="ECO:0000256" key="8">
    <source>
        <dbReference type="RuleBase" id="RU004328"/>
    </source>
</evidence>
<comment type="similarity">
    <text evidence="1 8">Belongs to the RNase T2 family.</text>
</comment>
<dbReference type="InterPro" id="IPR001568">
    <property type="entry name" value="RNase_T2-like"/>
</dbReference>
<feature type="region of interest" description="Disordered" evidence="9">
    <location>
        <begin position="887"/>
        <end position="996"/>
    </location>
</feature>
<organism evidence="11 12">
    <name type="scientific">Phyllachora maydis</name>
    <dbReference type="NCBI Taxonomy" id="1825666"/>
    <lineage>
        <taxon>Eukaryota</taxon>
        <taxon>Fungi</taxon>
        <taxon>Dikarya</taxon>
        <taxon>Ascomycota</taxon>
        <taxon>Pezizomycotina</taxon>
        <taxon>Sordariomycetes</taxon>
        <taxon>Sordariomycetidae</taxon>
        <taxon>Phyllachorales</taxon>
        <taxon>Phyllachoraceae</taxon>
        <taxon>Phyllachora</taxon>
    </lineage>
</organism>
<dbReference type="InterPro" id="IPR036430">
    <property type="entry name" value="RNase_T2-like_sf"/>
</dbReference>
<dbReference type="GO" id="GO:0003677">
    <property type="term" value="F:DNA binding"/>
    <property type="evidence" value="ECO:0007669"/>
    <property type="project" value="InterPro"/>
</dbReference>
<dbReference type="PANTHER" id="PTHR31668">
    <property type="entry name" value="GLUCOSE TRANSPORT TRANSCRIPTION REGULATOR RGT1-RELATED-RELATED"/>
    <property type="match status" value="1"/>
</dbReference>
<evidence type="ECO:0000256" key="4">
    <source>
        <dbReference type="ARBA" id="ARBA00022759"/>
    </source>
</evidence>
<dbReference type="EC" id="4.6.1.19" evidence="2"/>
<dbReference type="InterPro" id="IPR033697">
    <property type="entry name" value="Ribonuclease_T2_eukaryotic"/>
</dbReference>
<dbReference type="PROSITE" id="PS00463">
    <property type="entry name" value="ZN2_CY6_FUNGAL_1"/>
    <property type="match status" value="1"/>
</dbReference>
<dbReference type="CDD" id="cd00067">
    <property type="entry name" value="GAL4"/>
    <property type="match status" value="1"/>
</dbReference>
<keyword evidence="12" id="KW-1185">Reference proteome</keyword>
<dbReference type="InterPro" id="IPR018188">
    <property type="entry name" value="RNase_T2_His_AS_1"/>
</dbReference>
<evidence type="ECO:0000256" key="2">
    <source>
        <dbReference type="ARBA" id="ARBA00012571"/>
    </source>
</evidence>
<dbReference type="AlphaFoldDB" id="A0AAD9I365"/>
<evidence type="ECO:0000256" key="5">
    <source>
        <dbReference type="ARBA" id="ARBA00023157"/>
    </source>
</evidence>
<feature type="region of interest" description="Disordered" evidence="9">
    <location>
        <begin position="424"/>
        <end position="455"/>
    </location>
</feature>
<evidence type="ECO:0000256" key="3">
    <source>
        <dbReference type="ARBA" id="ARBA00022723"/>
    </source>
</evidence>
<dbReference type="Pfam" id="PF04082">
    <property type="entry name" value="Fungal_trans"/>
    <property type="match status" value="1"/>
</dbReference>
<dbReference type="InterPro" id="IPR033130">
    <property type="entry name" value="RNase_T2_His_AS_2"/>
</dbReference>